<reference evidence="8 9" key="1">
    <citation type="submission" date="2017-01" db="EMBL/GenBank/DDBJ databases">
        <title>The cable genome- insights into the physiology and evolution of filamentous bacteria capable of sulfide oxidation via long distance electron transfer.</title>
        <authorList>
            <person name="Schreiber L."/>
            <person name="Bjerg J.T."/>
            <person name="Boggild A."/>
            <person name="Van De Vossenberg J."/>
            <person name="Meysman F."/>
            <person name="Nielsen L.P."/>
            <person name="Schramm A."/>
            <person name="Kjeldsen K.U."/>
        </authorList>
    </citation>
    <scope>NUCLEOTIDE SEQUENCE [LARGE SCALE GENOMIC DNA]</scope>
    <source>
        <strain evidence="8">MCF</strain>
    </source>
</reference>
<protein>
    <submittedName>
        <fullName evidence="8">Radical SAM superfamily protein</fullName>
    </submittedName>
</protein>
<dbReference type="InterPro" id="IPR006158">
    <property type="entry name" value="Cobalamin-bd"/>
</dbReference>
<evidence type="ECO:0000256" key="5">
    <source>
        <dbReference type="ARBA" id="ARBA00023014"/>
    </source>
</evidence>
<accession>A0A3S3QK51</accession>
<dbReference type="SFLD" id="SFLDS00029">
    <property type="entry name" value="Radical_SAM"/>
    <property type="match status" value="1"/>
</dbReference>
<keyword evidence="5" id="KW-0411">Iron-sulfur</keyword>
<keyword evidence="4" id="KW-0408">Iron</keyword>
<dbReference type="CDD" id="cd01335">
    <property type="entry name" value="Radical_SAM"/>
    <property type="match status" value="1"/>
</dbReference>
<dbReference type="Pfam" id="PF04055">
    <property type="entry name" value="Radical_SAM"/>
    <property type="match status" value="1"/>
</dbReference>
<dbReference type="SFLD" id="SFLDG01082">
    <property type="entry name" value="B12-binding_domain_containing"/>
    <property type="match status" value="1"/>
</dbReference>
<feature type="domain" description="Radical SAM core" evidence="7">
    <location>
        <begin position="185"/>
        <end position="405"/>
    </location>
</feature>
<dbReference type="InterPro" id="IPR034466">
    <property type="entry name" value="Methyltransferase_Class_B"/>
</dbReference>
<dbReference type="GO" id="GO:0005829">
    <property type="term" value="C:cytosol"/>
    <property type="evidence" value="ECO:0007669"/>
    <property type="project" value="TreeGrafter"/>
</dbReference>
<dbReference type="InterPro" id="IPR058240">
    <property type="entry name" value="rSAM_sf"/>
</dbReference>
<dbReference type="SUPFAM" id="SSF102114">
    <property type="entry name" value="Radical SAM enzymes"/>
    <property type="match status" value="1"/>
</dbReference>
<evidence type="ECO:0000256" key="3">
    <source>
        <dbReference type="ARBA" id="ARBA00022723"/>
    </source>
</evidence>
<dbReference type="PROSITE" id="PS51332">
    <property type="entry name" value="B12_BINDING"/>
    <property type="match status" value="1"/>
</dbReference>
<organism evidence="8 9">
    <name type="scientific">Candidatus Electrothrix aarhusensis</name>
    <dbReference type="NCBI Taxonomy" id="1859131"/>
    <lineage>
        <taxon>Bacteria</taxon>
        <taxon>Pseudomonadati</taxon>
        <taxon>Thermodesulfobacteriota</taxon>
        <taxon>Desulfobulbia</taxon>
        <taxon>Desulfobulbales</taxon>
        <taxon>Desulfobulbaceae</taxon>
        <taxon>Candidatus Electrothrix</taxon>
    </lineage>
</organism>
<evidence type="ECO:0000313" key="9">
    <source>
        <dbReference type="Proteomes" id="UP000287853"/>
    </source>
</evidence>
<dbReference type="EMBL" id="MTKO01000055">
    <property type="protein sequence ID" value="RWX46649.1"/>
    <property type="molecule type" value="Genomic_DNA"/>
</dbReference>
<comment type="cofactor">
    <cofactor evidence="1">
        <name>[4Fe-4S] cluster</name>
        <dbReference type="ChEBI" id="CHEBI:49883"/>
    </cofactor>
</comment>
<comment type="caution">
    <text evidence="8">The sequence shown here is derived from an EMBL/GenBank/DDBJ whole genome shotgun (WGS) entry which is preliminary data.</text>
</comment>
<keyword evidence="2" id="KW-0949">S-adenosyl-L-methionine</keyword>
<evidence type="ECO:0000313" key="8">
    <source>
        <dbReference type="EMBL" id="RWX46649.1"/>
    </source>
</evidence>
<dbReference type="GO" id="GO:0031419">
    <property type="term" value="F:cobalamin binding"/>
    <property type="evidence" value="ECO:0007669"/>
    <property type="project" value="InterPro"/>
</dbReference>
<evidence type="ECO:0000259" key="6">
    <source>
        <dbReference type="PROSITE" id="PS51332"/>
    </source>
</evidence>
<dbReference type="SFLD" id="SFLDG01123">
    <property type="entry name" value="methyltransferase_(Class_B)"/>
    <property type="match status" value="1"/>
</dbReference>
<evidence type="ECO:0000259" key="7">
    <source>
        <dbReference type="PROSITE" id="PS51918"/>
    </source>
</evidence>
<dbReference type="InterPro" id="IPR036724">
    <property type="entry name" value="Cobalamin-bd_sf"/>
</dbReference>
<dbReference type="Gene3D" id="3.80.30.20">
    <property type="entry name" value="tm_1862 like domain"/>
    <property type="match status" value="1"/>
</dbReference>
<keyword evidence="9" id="KW-1185">Reference proteome</keyword>
<dbReference type="GO" id="GO:0046872">
    <property type="term" value="F:metal ion binding"/>
    <property type="evidence" value="ECO:0007669"/>
    <property type="project" value="UniProtKB-KW"/>
</dbReference>
<evidence type="ECO:0000256" key="1">
    <source>
        <dbReference type="ARBA" id="ARBA00001966"/>
    </source>
</evidence>
<dbReference type="PROSITE" id="PS51918">
    <property type="entry name" value="RADICAL_SAM"/>
    <property type="match status" value="1"/>
</dbReference>
<dbReference type="Gene3D" id="3.40.50.280">
    <property type="entry name" value="Cobalamin-binding domain"/>
    <property type="match status" value="1"/>
</dbReference>
<dbReference type="SMART" id="SM00729">
    <property type="entry name" value="Elp3"/>
    <property type="match status" value="1"/>
</dbReference>
<sequence length="447" mass="51439">MRILYVQQYLGGDELLVMPIGLLYIATAASSHEAKLFDMNASKNPYEELSEIIQEYDPHVVALSLRNIDSQQRTNLKYYYLDLPKTLQLVKTAKSEVTLVVGGAGFSMFAETIMQRHREIDFGVYLEGEVAFPALLENLQHPHKVPSLYYREGEELKFTGRGPLVDLEKLPIPRKDIIPDIKIYETGKGGIGVHTKRGCPCRCSYCNYYLLNGMKVRMRDPIRIVDEIEELVNVYGIKEFMFADGIFSNPLWHVTKICEEIKRRKIQVQWDAWCDIKNINREFLETMTSAGCRSVIISPDAYSNSALQGLNKGITTSEVRRAVKLLVDWPGLRVGFCFFLTTPGETFWGYIRTMFYYFTTVPFILLRRKGGSGFSWIRIEPDTQVRETAVRDGLISEETELLPKDIESLRRLFYIKPALGFLDPPSRILVDVMEKGRNMIRLKRVKR</sequence>
<feature type="domain" description="B12-binding" evidence="6">
    <location>
        <begin position="2"/>
        <end position="146"/>
    </location>
</feature>
<dbReference type="InterPro" id="IPR023404">
    <property type="entry name" value="rSAM_horseshoe"/>
</dbReference>
<dbReference type="GO" id="GO:0003824">
    <property type="term" value="F:catalytic activity"/>
    <property type="evidence" value="ECO:0007669"/>
    <property type="project" value="InterPro"/>
</dbReference>
<evidence type="ECO:0000256" key="2">
    <source>
        <dbReference type="ARBA" id="ARBA00022691"/>
    </source>
</evidence>
<dbReference type="Proteomes" id="UP000287853">
    <property type="component" value="Unassembled WGS sequence"/>
</dbReference>
<dbReference type="Pfam" id="PF02310">
    <property type="entry name" value="B12-binding"/>
    <property type="match status" value="1"/>
</dbReference>
<evidence type="ECO:0000256" key="4">
    <source>
        <dbReference type="ARBA" id="ARBA00023004"/>
    </source>
</evidence>
<dbReference type="PANTHER" id="PTHR43409:SF16">
    <property type="entry name" value="SLR0320 PROTEIN"/>
    <property type="match status" value="1"/>
</dbReference>
<dbReference type="AlphaFoldDB" id="A0A3S3QK51"/>
<keyword evidence="3" id="KW-0479">Metal-binding</keyword>
<dbReference type="InterPro" id="IPR007197">
    <property type="entry name" value="rSAM"/>
</dbReference>
<gene>
    <name evidence="8" type="ORF">H206_02537</name>
</gene>
<name>A0A3S3QK51_9BACT</name>
<dbReference type="SUPFAM" id="SSF52242">
    <property type="entry name" value="Cobalamin (vitamin B12)-binding domain"/>
    <property type="match status" value="1"/>
</dbReference>
<dbReference type="PANTHER" id="PTHR43409">
    <property type="entry name" value="ANAEROBIC MAGNESIUM-PROTOPORPHYRIN IX MONOMETHYL ESTER CYCLASE-RELATED"/>
    <property type="match status" value="1"/>
</dbReference>
<dbReference type="InterPro" id="IPR051198">
    <property type="entry name" value="BchE-like"/>
</dbReference>
<proteinExistence type="predicted"/>
<dbReference type="InterPro" id="IPR006638">
    <property type="entry name" value="Elp3/MiaA/NifB-like_rSAM"/>
</dbReference>
<dbReference type="GO" id="GO:0051539">
    <property type="term" value="F:4 iron, 4 sulfur cluster binding"/>
    <property type="evidence" value="ECO:0007669"/>
    <property type="project" value="UniProtKB-KW"/>
</dbReference>